<evidence type="ECO:0000256" key="4">
    <source>
        <dbReference type="ARBA" id="ARBA00022857"/>
    </source>
</evidence>
<evidence type="ECO:0000259" key="17">
    <source>
        <dbReference type="Pfam" id="PF05201"/>
    </source>
</evidence>
<comment type="subunit">
    <text evidence="9">Homodimer.</text>
</comment>
<dbReference type="InterPro" id="IPR036343">
    <property type="entry name" value="GluRdtase_N_sf"/>
</dbReference>
<dbReference type="Pfam" id="PF01488">
    <property type="entry name" value="Shikimate_DH"/>
    <property type="match status" value="1"/>
</dbReference>
<dbReference type="GO" id="GO:0019353">
    <property type="term" value="P:protoporphyrinogen IX biosynthetic process from glutamate"/>
    <property type="evidence" value="ECO:0007669"/>
    <property type="project" value="TreeGrafter"/>
</dbReference>
<dbReference type="InterPro" id="IPR015895">
    <property type="entry name" value="4pyrrol_synth_GluRdtase_N"/>
</dbReference>
<dbReference type="PROSITE" id="PS00747">
    <property type="entry name" value="GLUTR"/>
    <property type="match status" value="1"/>
</dbReference>
<evidence type="ECO:0000256" key="1">
    <source>
        <dbReference type="ARBA" id="ARBA00005059"/>
    </source>
</evidence>
<evidence type="ECO:0000256" key="3">
    <source>
        <dbReference type="ARBA" id="ARBA00012970"/>
    </source>
</evidence>
<dbReference type="SUPFAM" id="SSF69075">
    <property type="entry name" value="Glutamyl tRNA-reductase dimerization domain"/>
    <property type="match status" value="1"/>
</dbReference>
<reference evidence="18 19" key="1">
    <citation type="journal article" date="2008" name="J. Bacteriol.">
        <title>Insights into plant cell wall degradation from the genome sequence of the soil bacterium Cellvibrio japonicus.</title>
        <authorList>
            <person name="Deboy R.T."/>
            <person name="Mongodin E.F."/>
            <person name="Fouts D.E."/>
            <person name="Tailford L.E."/>
            <person name="Khouri H."/>
            <person name="Emerson J.B."/>
            <person name="Mohamoud Y."/>
            <person name="Watkins K."/>
            <person name="Henrissat B."/>
            <person name="Gilbert H.J."/>
            <person name="Nelson K.E."/>
        </authorList>
    </citation>
    <scope>NUCLEOTIDE SEQUENCE [LARGE SCALE GENOMIC DNA]</scope>
    <source>
        <strain evidence="18 19">Ueda107</strain>
    </source>
</reference>
<feature type="domain" description="Tetrapyrrole biosynthesis glutamyl-tRNA reductase dimerisation" evidence="15">
    <location>
        <begin position="337"/>
        <end position="433"/>
    </location>
</feature>
<protein>
    <recommendedName>
        <fullName evidence="8 9">Glutamyl-tRNA reductase</fullName>
        <shortName evidence="9">GluTR</shortName>
        <ecNumber evidence="3 9">1.2.1.70</ecNumber>
    </recommendedName>
</protein>
<comment type="catalytic activity">
    <reaction evidence="7 9 14">
        <text>(S)-4-amino-5-oxopentanoate + tRNA(Glu) + NADP(+) = L-glutamyl-tRNA(Glu) + NADPH + H(+)</text>
        <dbReference type="Rhea" id="RHEA:12344"/>
        <dbReference type="Rhea" id="RHEA-COMP:9663"/>
        <dbReference type="Rhea" id="RHEA-COMP:9680"/>
        <dbReference type="ChEBI" id="CHEBI:15378"/>
        <dbReference type="ChEBI" id="CHEBI:57501"/>
        <dbReference type="ChEBI" id="CHEBI:57783"/>
        <dbReference type="ChEBI" id="CHEBI:58349"/>
        <dbReference type="ChEBI" id="CHEBI:78442"/>
        <dbReference type="ChEBI" id="CHEBI:78520"/>
        <dbReference type="EC" id="1.2.1.70"/>
    </reaction>
</comment>
<sequence>MSPVSSGRTIPPFAISIPSPMTLLALGINHNTAPLALRERLAFAPEALVESLQQARIHAGLEEVAILSTCNRTEIYASSLADHNLVEDWLVRHTAVDAGSLASSCYCYIGEDAVRHMMKVAGGLDSLVLGEPQILGQMKSAFAVAKDAGTIGSELHSAFQQVFSIAKRVRTETAIGENPVSVAYAAVSLAQQIFSNLKEDTALLIGAGETIELVARHLAEQGIKRMIVANRTLDRAQRLAREFYGEAILLADIPEYLHRADIVISSTASQLPILGKGAVESALKKRKHKPMFMLDIAVPRDIEAQVSELDDVYLYTVDDLHAVIDENKKSRVAAADQAEEIINQGVEQYVRQLRALDAVATVKAYRQKAEQLRDAELHKALRQLQTGTDPEQVLQQLARNLTNKLIHSPTTLLKEASANGRQQVIQVAQELFAISIKDISEQDKLLDTSENQPSESA</sequence>
<accession>B3PJP3</accession>
<dbReference type="FunFam" id="3.30.460.30:FF:000001">
    <property type="entry name" value="Glutamyl-tRNA reductase"/>
    <property type="match status" value="1"/>
</dbReference>
<dbReference type="Pfam" id="PF05201">
    <property type="entry name" value="GlutR_N"/>
    <property type="match status" value="1"/>
</dbReference>
<evidence type="ECO:0000256" key="9">
    <source>
        <dbReference type="HAMAP-Rule" id="MF_00087"/>
    </source>
</evidence>
<comment type="similarity">
    <text evidence="2 9 14">Belongs to the glutamyl-tRNA reductase family.</text>
</comment>
<evidence type="ECO:0000256" key="12">
    <source>
        <dbReference type="PIRSR" id="PIRSR000445-3"/>
    </source>
</evidence>
<comment type="pathway">
    <text evidence="1 9 14">Porphyrin-containing compound metabolism; protoporphyrin-IX biosynthesis; 5-aminolevulinate from L-glutamyl-tRNA(Glu): step 1/2.</text>
</comment>
<feature type="binding site" evidence="9 11">
    <location>
        <position position="126"/>
    </location>
    <ligand>
        <name>substrate</name>
    </ligand>
</feature>
<dbReference type="CDD" id="cd05213">
    <property type="entry name" value="NAD_bind_Glutamyl_tRNA_reduct"/>
    <property type="match status" value="1"/>
</dbReference>
<evidence type="ECO:0000259" key="16">
    <source>
        <dbReference type="Pfam" id="PF01488"/>
    </source>
</evidence>
<comment type="miscellaneous">
    <text evidence="9">During catalysis, the active site Cys acts as a nucleophile attacking the alpha-carbonyl group of tRNA-bound glutamate with the formation of a thioester intermediate between enzyme and glutamate, and the concomitant release of tRNA(Glu). The thioester intermediate is finally reduced by direct hydride transfer from NADPH, to form the product GSA.</text>
</comment>
<dbReference type="GO" id="GO:0050661">
    <property type="term" value="F:NADP binding"/>
    <property type="evidence" value="ECO:0007669"/>
    <property type="project" value="InterPro"/>
</dbReference>
<feature type="binding site" evidence="9 12">
    <location>
        <begin position="206"/>
        <end position="211"/>
    </location>
    <ligand>
        <name>NADP(+)</name>
        <dbReference type="ChEBI" id="CHEBI:58349"/>
    </ligand>
</feature>
<dbReference type="Proteomes" id="UP000001036">
    <property type="component" value="Chromosome"/>
</dbReference>
<proteinExistence type="inferred from homology"/>
<evidence type="ECO:0000256" key="5">
    <source>
        <dbReference type="ARBA" id="ARBA00023002"/>
    </source>
</evidence>
<feature type="binding site" evidence="9 11">
    <location>
        <begin position="69"/>
        <end position="72"/>
    </location>
    <ligand>
        <name>substrate</name>
    </ligand>
</feature>
<feature type="domain" description="Quinate/shikimate 5-dehydrogenase/glutamyl-tRNA reductase" evidence="16">
    <location>
        <begin position="189"/>
        <end position="323"/>
    </location>
</feature>
<dbReference type="InterPro" id="IPR000343">
    <property type="entry name" value="4pyrrol_synth_GluRdtase"/>
</dbReference>
<evidence type="ECO:0000256" key="2">
    <source>
        <dbReference type="ARBA" id="ARBA00005916"/>
    </source>
</evidence>
<dbReference type="PANTHER" id="PTHR43013:SF1">
    <property type="entry name" value="GLUTAMYL-TRNA REDUCTASE"/>
    <property type="match status" value="1"/>
</dbReference>
<evidence type="ECO:0000313" key="18">
    <source>
        <dbReference type="EMBL" id="ACE83440.1"/>
    </source>
</evidence>
<dbReference type="InterPro" id="IPR036453">
    <property type="entry name" value="GluRdtase_dimer_dom_sf"/>
</dbReference>
<gene>
    <name evidence="9 18" type="primary">hemA</name>
    <name evidence="18" type="ordered locus">CJA_0651</name>
</gene>
<dbReference type="Gene3D" id="3.40.50.720">
    <property type="entry name" value="NAD(P)-binding Rossmann-like Domain"/>
    <property type="match status" value="1"/>
</dbReference>
<keyword evidence="4 9" id="KW-0521">NADP</keyword>
<keyword evidence="5 9" id="KW-0560">Oxidoreductase</keyword>
<dbReference type="GO" id="GO:0008883">
    <property type="term" value="F:glutamyl-tRNA reductase activity"/>
    <property type="evidence" value="ECO:0007669"/>
    <property type="project" value="UniProtKB-UniRule"/>
</dbReference>
<dbReference type="eggNOG" id="COG0373">
    <property type="taxonomic scope" value="Bacteria"/>
</dbReference>
<dbReference type="InterPro" id="IPR015896">
    <property type="entry name" value="4pyrrol_synth_GluRdtase_dimer"/>
</dbReference>
<dbReference type="Pfam" id="PF00745">
    <property type="entry name" value="GlutR_dimer"/>
    <property type="match status" value="1"/>
</dbReference>
<dbReference type="PANTHER" id="PTHR43013">
    <property type="entry name" value="GLUTAMYL-TRNA REDUCTASE"/>
    <property type="match status" value="1"/>
</dbReference>
<dbReference type="HOGENOM" id="CLU_035113_2_2_6"/>
<evidence type="ECO:0000259" key="15">
    <source>
        <dbReference type="Pfam" id="PF00745"/>
    </source>
</evidence>
<organism evidence="18 19">
    <name type="scientific">Cellvibrio japonicus (strain Ueda107)</name>
    <name type="common">Pseudomonas fluorescens subsp. cellulosa</name>
    <dbReference type="NCBI Taxonomy" id="498211"/>
    <lineage>
        <taxon>Bacteria</taxon>
        <taxon>Pseudomonadati</taxon>
        <taxon>Pseudomonadota</taxon>
        <taxon>Gammaproteobacteria</taxon>
        <taxon>Cellvibrionales</taxon>
        <taxon>Cellvibrionaceae</taxon>
        <taxon>Cellvibrio</taxon>
    </lineage>
</organism>
<evidence type="ECO:0000256" key="10">
    <source>
        <dbReference type="PIRSR" id="PIRSR000445-1"/>
    </source>
</evidence>
<dbReference type="InterPro" id="IPR018214">
    <property type="entry name" value="GluRdtase_CS"/>
</dbReference>
<name>B3PJP3_CELJU</name>
<evidence type="ECO:0000256" key="11">
    <source>
        <dbReference type="PIRSR" id="PIRSR000445-2"/>
    </source>
</evidence>
<evidence type="ECO:0000256" key="6">
    <source>
        <dbReference type="ARBA" id="ARBA00023244"/>
    </source>
</evidence>
<dbReference type="Gene3D" id="1.10.1200.70">
    <property type="entry name" value="Glutamyl tRNA-reductase dimerization domain"/>
    <property type="match status" value="1"/>
</dbReference>
<dbReference type="UniPathway" id="UPA00251">
    <property type="reaction ID" value="UER00316"/>
</dbReference>
<evidence type="ECO:0000256" key="8">
    <source>
        <dbReference type="ARBA" id="ARBA00068659"/>
    </source>
</evidence>
<dbReference type="HAMAP" id="MF_00087">
    <property type="entry name" value="Glu_tRNA_reductase"/>
    <property type="match status" value="1"/>
</dbReference>
<dbReference type="KEGG" id="cja:CJA_0651"/>
<dbReference type="SUPFAM" id="SSF51735">
    <property type="entry name" value="NAD(P)-binding Rossmann-fold domains"/>
    <property type="match status" value="1"/>
</dbReference>
<dbReference type="AlphaFoldDB" id="B3PJP3"/>
<dbReference type="Gene3D" id="3.30.460.30">
    <property type="entry name" value="Glutamyl-tRNA reductase, N-terminal domain"/>
    <property type="match status" value="1"/>
</dbReference>
<evidence type="ECO:0000313" key="19">
    <source>
        <dbReference type="Proteomes" id="UP000001036"/>
    </source>
</evidence>
<evidence type="ECO:0000256" key="14">
    <source>
        <dbReference type="RuleBase" id="RU000584"/>
    </source>
</evidence>
<feature type="domain" description="Glutamyl-tRNA reductase N-terminal" evidence="17">
    <location>
        <begin position="26"/>
        <end position="173"/>
    </location>
</feature>
<feature type="binding site" evidence="9 11">
    <location>
        <begin position="131"/>
        <end position="133"/>
    </location>
    <ligand>
        <name>substrate</name>
    </ligand>
</feature>
<dbReference type="PIRSF" id="PIRSF000445">
    <property type="entry name" value="4pyrrol_synth_GluRdtase"/>
    <property type="match status" value="1"/>
</dbReference>
<dbReference type="SUPFAM" id="SSF69742">
    <property type="entry name" value="Glutamyl tRNA-reductase catalytic, N-terminal domain"/>
    <property type="match status" value="1"/>
</dbReference>
<dbReference type="EC" id="1.2.1.70" evidence="3 9"/>
<feature type="active site" description="Nucleophile" evidence="9 10">
    <location>
        <position position="70"/>
    </location>
</feature>
<evidence type="ECO:0000256" key="7">
    <source>
        <dbReference type="ARBA" id="ARBA00047464"/>
    </source>
</evidence>
<dbReference type="NCBIfam" id="TIGR01035">
    <property type="entry name" value="hemA"/>
    <property type="match status" value="1"/>
</dbReference>
<evidence type="ECO:0000256" key="13">
    <source>
        <dbReference type="PIRSR" id="PIRSR000445-4"/>
    </source>
</evidence>
<keyword evidence="19" id="KW-1185">Reference proteome</keyword>
<feature type="site" description="Important for activity" evidence="9 13">
    <location>
        <position position="116"/>
    </location>
</feature>
<dbReference type="InterPro" id="IPR036291">
    <property type="entry name" value="NAD(P)-bd_dom_sf"/>
</dbReference>
<dbReference type="FunFam" id="3.40.50.720:FF:000031">
    <property type="entry name" value="Glutamyl-tRNA reductase"/>
    <property type="match status" value="1"/>
</dbReference>
<feature type="binding site" evidence="9 11">
    <location>
        <position position="137"/>
    </location>
    <ligand>
        <name>substrate</name>
    </ligand>
</feature>
<dbReference type="STRING" id="498211.CJA_0651"/>
<comment type="domain">
    <text evidence="9">Possesses an unusual extended V-shaped dimeric structure with each monomer consisting of three distinct domains arranged along a curved 'spinal' alpha-helix. The N-terminal catalytic domain specifically recognizes the glutamate moiety of the substrate. The second domain is the NADPH-binding domain, and the third C-terminal domain is responsible for dimerization.</text>
</comment>
<comment type="function">
    <text evidence="9">Catalyzes the NADPH-dependent reduction of glutamyl-tRNA(Glu) to glutamate 1-semialdehyde (GSA).</text>
</comment>
<dbReference type="EMBL" id="CP000934">
    <property type="protein sequence ID" value="ACE83440.1"/>
    <property type="molecule type" value="Genomic_DNA"/>
</dbReference>
<keyword evidence="6 9" id="KW-0627">Porphyrin biosynthesis</keyword>
<dbReference type="InterPro" id="IPR006151">
    <property type="entry name" value="Shikm_DH/Glu-tRNA_Rdtase"/>
</dbReference>